<dbReference type="Proteomes" id="UP000191112">
    <property type="component" value="Unassembled WGS sequence"/>
</dbReference>
<protein>
    <recommendedName>
        <fullName evidence="4">HmuY protein</fullName>
    </recommendedName>
</protein>
<evidence type="ECO:0000313" key="3">
    <source>
        <dbReference type="Proteomes" id="UP000191112"/>
    </source>
</evidence>
<dbReference type="EMBL" id="FUYZ01000011">
    <property type="protein sequence ID" value="SKC06067.1"/>
    <property type="molecule type" value="Genomic_DNA"/>
</dbReference>
<dbReference type="AlphaFoldDB" id="A0A1T5GCQ4"/>
<feature type="signal peptide" evidence="1">
    <location>
        <begin position="1"/>
        <end position="20"/>
    </location>
</feature>
<dbReference type="STRING" id="619805.SAMN05660477_02712"/>
<accession>A0A1T5GCQ4</accession>
<dbReference type="RefSeq" id="WP_079667896.1">
    <property type="nucleotide sequence ID" value="NZ_FUYZ01000011.1"/>
</dbReference>
<feature type="chain" id="PRO_5012933764" description="HmuY protein" evidence="1">
    <location>
        <begin position="21"/>
        <end position="221"/>
    </location>
</feature>
<name>A0A1T5GCQ4_9FLAO</name>
<proteinExistence type="predicted"/>
<sequence length="221" mass="24720">MLYKKLKSFVLLLTIGVLNAQVGINTTTPTRTLDVNGDLRLRSTVDKATDPAYNRVLVKDVDGKVDYWTKQEVLNKIEALYVVNKKFTASKTGPDPATIVACGKFEFRYNSPVMPQIRLATAGTGSTRIYYNRIRKRDSSANGFTTETGRSFNSNQYVTIPRANTWQNIGASSDSTGNFTNNTFDEYYITYPGDTNMYRVTFLARNAGGGNVNYSMVCEKF</sequence>
<dbReference type="OrthoDB" id="1251983at2"/>
<evidence type="ECO:0000313" key="2">
    <source>
        <dbReference type="EMBL" id="SKC06067.1"/>
    </source>
</evidence>
<organism evidence="2 3">
    <name type="scientific">Soonwooa buanensis</name>
    <dbReference type="NCBI Taxonomy" id="619805"/>
    <lineage>
        <taxon>Bacteria</taxon>
        <taxon>Pseudomonadati</taxon>
        <taxon>Bacteroidota</taxon>
        <taxon>Flavobacteriia</taxon>
        <taxon>Flavobacteriales</taxon>
        <taxon>Weeksellaceae</taxon>
        <taxon>Chryseobacterium group</taxon>
        <taxon>Soonwooa</taxon>
    </lineage>
</organism>
<keyword evidence="1" id="KW-0732">Signal</keyword>
<reference evidence="2 3" key="1">
    <citation type="submission" date="2017-02" db="EMBL/GenBank/DDBJ databases">
        <authorList>
            <person name="Peterson S.W."/>
        </authorList>
    </citation>
    <scope>NUCLEOTIDE SEQUENCE [LARGE SCALE GENOMIC DNA]</scope>
    <source>
        <strain evidence="2 3">DSM 22323</strain>
    </source>
</reference>
<keyword evidence="3" id="KW-1185">Reference proteome</keyword>
<evidence type="ECO:0008006" key="4">
    <source>
        <dbReference type="Google" id="ProtNLM"/>
    </source>
</evidence>
<gene>
    <name evidence="2" type="ORF">SAMN05660477_02712</name>
</gene>
<evidence type="ECO:0000256" key="1">
    <source>
        <dbReference type="SAM" id="SignalP"/>
    </source>
</evidence>